<dbReference type="InterPro" id="IPR002195">
    <property type="entry name" value="Dihydroorotase_CS"/>
</dbReference>
<evidence type="ECO:0000256" key="4">
    <source>
        <dbReference type="ARBA" id="ARBA00022975"/>
    </source>
</evidence>
<reference evidence="6" key="1">
    <citation type="submission" date="2020-05" db="EMBL/GenBank/DDBJ databases">
        <authorList>
            <person name="Chiriac C."/>
            <person name="Salcher M."/>
            <person name="Ghai R."/>
            <person name="Kavagutti S V."/>
        </authorList>
    </citation>
    <scope>NUCLEOTIDE SEQUENCE</scope>
</reference>
<dbReference type="InterPro" id="IPR050138">
    <property type="entry name" value="DHOase/Allantoinase_Hydrolase"/>
</dbReference>
<dbReference type="PROSITE" id="PS00482">
    <property type="entry name" value="DIHYDROOROTASE_1"/>
    <property type="match status" value="1"/>
</dbReference>
<dbReference type="PROSITE" id="PS00483">
    <property type="entry name" value="DIHYDROOROTASE_2"/>
    <property type="match status" value="1"/>
</dbReference>
<evidence type="ECO:0000313" key="6">
    <source>
        <dbReference type="EMBL" id="CAB4868349.1"/>
    </source>
</evidence>
<dbReference type="EMBL" id="CAFBLQ010000048">
    <property type="protein sequence ID" value="CAB4868349.1"/>
    <property type="molecule type" value="Genomic_DNA"/>
</dbReference>
<dbReference type="NCBIfam" id="TIGR00857">
    <property type="entry name" value="pyrC_multi"/>
    <property type="match status" value="1"/>
</dbReference>
<evidence type="ECO:0000256" key="3">
    <source>
        <dbReference type="ARBA" id="ARBA00022801"/>
    </source>
</evidence>
<keyword evidence="3" id="KW-0378">Hydrolase</keyword>
<dbReference type="GO" id="GO:0004038">
    <property type="term" value="F:allantoinase activity"/>
    <property type="evidence" value="ECO:0007669"/>
    <property type="project" value="TreeGrafter"/>
</dbReference>
<dbReference type="GO" id="GO:0005737">
    <property type="term" value="C:cytoplasm"/>
    <property type="evidence" value="ECO:0007669"/>
    <property type="project" value="TreeGrafter"/>
</dbReference>
<dbReference type="Gene3D" id="2.30.40.10">
    <property type="entry name" value="Urease, subunit C, domain 1"/>
    <property type="match status" value="1"/>
</dbReference>
<accession>A0A6J7DJ29</accession>
<keyword evidence="4" id="KW-0665">Pyrimidine biosynthesis</keyword>
<dbReference type="InterPro" id="IPR011059">
    <property type="entry name" value="Metal-dep_hydrolase_composite"/>
</dbReference>
<dbReference type="InterPro" id="IPR004722">
    <property type="entry name" value="DHOase"/>
</dbReference>
<dbReference type="GO" id="GO:0004151">
    <property type="term" value="F:dihydroorotase activity"/>
    <property type="evidence" value="ECO:0007669"/>
    <property type="project" value="InterPro"/>
</dbReference>
<dbReference type="SUPFAM" id="SSF51338">
    <property type="entry name" value="Composite domain of metallo-dependent hydrolases"/>
    <property type="match status" value="1"/>
</dbReference>
<dbReference type="GO" id="GO:0006145">
    <property type="term" value="P:purine nucleobase catabolic process"/>
    <property type="evidence" value="ECO:0007669"/>
    <property type="project" value="TreeGrafter"/>
</dbReference>
<dbReference type="HAMAP" id="MF_00220_B">
    <property type="entry name" value="PyrC_classI_B"/>
    <property type="match status" value="1"/>
</dbReference>
<feature type="domain" description="Dihydroorotase catalytic" evidence="5">
    <location>
        <begin position="69"/>
        <end position="257"/>
    </location>
</feature>
<dbReference type="CDD" id="cd01317">
    <property type="entry name" value="DHOase_IIa"/>
    <property type="match status" value="1"/>
</dbReference>
<comment type="cofactor">
    <cofactor evidence="1">
        <name>Zn(2+)</name>
        <dbReference type="ChEBI" id="CHEBI:29105"/>
    </cofactor>
</comment>
<evidence type="ECO:0000259" key="5">
    <source>
        <dbReference type="Pfam" id="PF12890"/>
    </source>
</evidence>
<sequence>MTLSPSSVPLVRAPAPSANLLVRQARVLDPREGIDGAHDVLVRDGVIAEIGLPGTIRAPDDAEIVEAAGRLLSPAFTDPHVHLRTPGQEHKEDLETGTRAAAAGGFCQVIGMPNTDPVIDSAPILRSLRETAARDARIPVGFVGSITVGLRGTALTVMAALRRAGALGFSDDGRPIASAGMLRRALQYQRLTGAVLALHEEDFDLSAGGSMHEGQVSARLGIGGIPSISESAIIARDVLVARHEGGAIHLQHLSSSDSVLTVERAKQDGTRVTCEASPHHLCLTDEAVAGYDTSMKMNPPLRTEADRQALIEGLRSGVIDCVATDHAPHARDEKEVPFEQAPMGTTGLETAFSALHTELVLPGVLELGLLIDRMTSGCGIFGLPIPRVAVGEAANLALIDLEACWIVGEHGYESRSANCCFAGRRLQGRVLLTIADGVVAYRERGFAMSVAPGPGRTV</sequence>
<keyword evidence="2" id="KW-0479">Metal-binding</keyword>
<gene>
    <name evidence="6" type="ORF">UFOPK3423_00603</name>
</gene>
<dbReference type="GO" id="GO:0006221">
    <property type="term" value="P:pyrimidine nucleotide biosynthetic process"/>
    <property type="evidence" value="ECO:0007669"/>
    <property type="project" value="UniProtKB-KW"/>
</dbReference>
<dbReference type="Gene3D" id="3.20.20.140">
    <property type="entry name" value="Metal-dependent hydrolases"/>
    <property type="match status" value="1"/>
</dbReference>
<evidence type="ECO:0000256" key="2">
    <source>
        <dbReference type="ARBA" id="ARBA00022723"/>
    </source>
</evidence>
<dbReference type="SUPFAM" id="SSF51556">
    <property type="entry name" value="Metallo-dependent hydrolases"/>
    <property type="match status" value="1"/>
</dbReference>
<dbReference type="InterPro" id="IPR024403">
    <property type="entry name" value="DHOase_cat"/>
</dbReference>
<organism evidence="6">
    <name type="scientific">freshwater metagenome</name>
    <dbReference type="NCBI Taxonomy" id="449393"/>
    <lineage>
        <taxon>unclassified sequences</taxon>
        <taxon>metagenomes</taxon>
        <taxon>ecological metagenomes</taxon>
    </lineage>
</organism>
<protein>
    <submittedName>
        <fullName evidence="6">Unannotated protein</fullName>
    </submittedName>
</protein>
<dbReference type="GO" id="GO:0046872">
    <property type="term" value="F:metal ion binding"/>
    <property type="evidence" value="ECO:0007669"/>
    <property type="project" value="UniProtKB-KW"/>
</dbReference>
<evidence type="ECO:0000256" key="1">
    <source>
        <dbReference type="ARBA" id="ARBA00001947"/>
    </source>
</evidence>
<dbReference type="PANTHER" id="PTHR43668">
    <property type="entry name" value="ALLANTOINASE"/>
    <property type="match status" value="1"/>
</dbReference>
<name>A0A6J7DJ29_9ZZZZ</name>
<dbReference type="PANTHER" id="PTHR43668:SF2">
    <property type="entry name" value="ALLANTOINASE"/>
    <property type="match status" value="1"/>
</dbReference>
<dbReference type="AlphaFoldDB" id="A0A6J7DJ29"/>
<dbReference type="InterPro" id="IPR032466">
    <property type="entry name" value="Metal_Hydrolase"/>
</dbReference>
<dbReference type="Pfam" id="PF12890">
    <property type="entry name" value="DHOase"/>
    <property type="match status" value="1"/>
</dbReference>
<proteinExistence type="inferred from homology"/>